<feature type="region of interest" description="Disordered" evidence="1">
    <location>
        <begin position="1"/>
        <end position="56"/>
    </location>
</feature>
<feature type="compositionally biased region" description="Basic and acidic residues" evidence="1">
    <location>
        <begin position="1"/>
        <end position="20"/>
    </location>
</feature>
<dbReference type="EMBL" id="JAKKPZ010000011">
    <property type="protein sequence ID" value="KAI1715740.1"/>
    <property type="molecule type" value="Genomic_DNA"/>
</dbReference>
<protein>
    <submittedName>
        <fullName evidence="2">Uncharacterized protein</fullName>
    </submittedName>
</protein>
<sequence>MHYYQTKDTKNDGTQTEKSKSQANSSMAPFVKPTPLPVLALPSRERMKGPRGTAGGHYWTLRLEGPAASVRPLALALVT</sequence>
<reference evidence="2" key="1">
    <citation type="submission" date="2022-01" db="EMBL/GenBank/DDBJ databases">
        <title>Genome Sequence Resource for Two Populations of Ditylenchus destructor, the Migratory Endoparasitic Phytonematode.</title>
        <authorList>
            <person name="Zhang H."/>
            <person name="Lin R."/>
            <person name="Xie B."/>
        </authorList>
    </citation>
    <scope>NUCLEOTIDE SEQUENCE</scope>
    <source>
        <strain evidence="2">BazhouSP</strain>
    </source>
</reference>
<organism evidence="2 3">
    <name type="scientific">Ditylenchus destructor</name>
    <dbReference type="NCBI Taxonomy" id="166010"/>
    <lineage>
        <taxon>Eukaryota</taxon>
        <taxon>Metazoa</taxon>
        <taxon>Ecdysozoa</taxon>
        <taxon>Nematoda</taxon>
        <taxon>Chromadorea</taxon>
        <taxon>Rhabditida</taxon>
        <taxon>Tylenchina</taxon>
        <taxon>Tylenchomorpha</taxon>
        <taxon>Sphaerularioidea</taxon>
        <taxon>Anguinidae</taxon>
        <taxon>Anguininae</taxon>
        <taxon>Ditylenchus</taxon>
    </lineage>
</organism>
<dbReference type="Proteomes" id="UP001201812">
    <property type="component" value="Unassembled WGS sequence"/>
</dbReference>
<dbReference type="AlphaFoldDB" id="A0AAD4N2U4"/>
<evidence type="ECO:0000313" key="3">
    <source>
        <dbReference type="Proteomes" id="UP001201812"/>
    </source>
</evidence>
<evidence type="ECO:0000256" key="1">
    <source>
        <dbReference type="SAM" id="MobiDB-lite"/>
    </source>
</evidence>
<keyword evidence="3" id="KW-1185">Reference proteome</keyword>
<name>A0AAD4N2U4_9BILA</name>
<proteinExistence type="predicted"/>
<gene>
    <name evidence="2" type="ORF">DdX_08070</name>
</gene>
<evidence type="ECO:0000313" key="2">
    <source>
        <dbReference type="EMBL" id="KAI1715740.1"/>
    </source>
</evidence>
<comment type="caution">
    <text evidence="2">The sequence shown here is derived from an EMBL/GenBank/DDBJ whole genome shotgun (WGS) entry which is preliminary data.</text>
</comment>
<accession>A0AAD4N2U4</accession>